<accession>A0A243B6T7</accession>
<dbReference type="Pfam" id="PF02811">
    <property type="entry name" value="PHP"/>
    <property type="match status" value="1"/>
</dbReference>
<dbReference type="EMBL" id="NFDL01000080">
    <property type="protein sequence ID" value="OTY40663.1"/>
    <property type="molecule type" value="Genomic_DNA"/>
</dbReference>
<dbReference type="InterPro" id="IPR016195">
    <property type="entry name" value="Pol/histidinol_Pase-like"/>
</dbReference>
<dbReference type="GO" id="GO:0035312">
    <property type="term" value="F:5'-3' DNA exonuclease activity"/>
    <property type="evidence" value="ECO:0007669"/>
    <property type="project" value="TreeGrafter"/>
</dbReference>
<dbReference type="InterPro" id="IPR052018">
    <property type="entry name" value="PHP_domain"/>
</dbReference>
<name>A0A243B6T7_BACTU</name>
<dbReference type="RefSeq" id="WP_088120019.1">
    <property type="nucleotide sequence ID" value="NZ_NFDL01000080.1"/>
</dbReference>
<evidence type="ECO:0000259" key="1">
    <source>
        <dbReference type="Pfam" id="PF02811"/>
    </source>
</evidence>
<reference evidence="2 3" key="1">
    <citation type="submission" date="2016-10" db="EMBL/GenBank/DDBJ databases">
        <title>Comparative genomics of Bacillus thuringiensis reveals a path to pathogens against multiple invertebrate hosts.</title>
        <authorList>
            <person name="Zheng J."/>
            <person name="Gao Q."/>
            <person name="Liu H."/>
            <person name="Peng D."/>
            <person name="Ruan L."/>
            <person name="Sun M."/>
        </authorList>
    </citation>
    <scope>NUCLEOTIDE SEQUENCE [LARGE SCALE GENOMIC DNA]</scope>
    <source>
        <strain evidence="2">BGSC 4BX1</strain>
    </source>
</reference>
<protein>
    <recommendedName>
        <fullName evidence="1">PHP domain-containing protein</fullName>
    </recommendedName>
</protein>
<dbReference type="SUPFAM" id="SSF89550">
    <property type="entry name" value="PHP domain-like"/>
    <property type="match status" value="1"/>
</dbReference>
<proteinExistence type="predicted"/>
<dbReference type="CDD" id="cd07432">
    <property type="entry name" value="PHP_HisPPase"/>
    <property type="match status" value="1"/>
</dbReference>
<dbReference type="Gene3D" id="3.20.20.140">
    <property type="entry name" value="Metal-dependent hydrolases"/>
    <property type="match status" value="1"/>
</dbReference>
<dbReference type="PANTHER" id="PTHR42924">
    <property type="entry name" value="EXONUCLEASE"/>
    <property type="match status" value="1"/>
</dbReference>
<feature type="domain" description="PHP" evidence="1">
    <location>
        <begin position="6"/>
        <end position="159"/>
    </location>
</feature>
<evidence type="ECO:0000313" key="2">
    <source>
        <dbReference type="EMBL" id="OTY40663.1"/>
    </source>
</evidence>
<evidence type="ECO:0000313" key="3">
    <source>
        <dbReference type="Proteomes" id="UP000195089"/>
    </source>
</evidence>
<dbReference type="GO" id="GO:0004534">
    <property type="term" value="F:5'-3' RNA exonuclease activity"/>
    <property type="evidence" value="ECO:0007669"/>
    <property type="project" value="TreeGrafter"/>
</dbReference>
<organism evidence="2 3">
    <name type="scientific">Bacillus thuringiensis serovar pingluonsis</name>
    <dbReference type="NCBI Taxonomy" id="180881"/>
    <lineage>
        <taxon>Bacteria</taxon>
        <taxon>Bacillati</taxon>
        <taxon>Bacillota</taxon>
        <taxon>Bacilli</taxon>
        <taxon>Bacillales</taxon>
        <taxon>Bacillaceae</taxon>
        <taxon>Bacillus</taxon>
        <taxon>Bacillus cereus group</taxon>
    </lineage>
</organism>
<sequence length="247" mass="29084">MGINVELHTHTCHSHDSTLGKWFYLFMLKLRRINVVAITDHDEIKGALKFKPFLEKHSIRVIIGEEIFSSKGEIIGLFINEKIRPGKSPRDTMLEIKKQGGIVYIPHPYDEKRYKTVLVEEEIRKNLDLIDIIEVHNGRNIKGYFSEIQLEIANRYNATKAIGSDAHTFIELGRNYNVMEEFNDDPQRFKENLKRAKYVQKECLQMAHHITKFARVFKLIKRGKYSELSRIINKKFRNRKQKISNKN</sequence>
<dbReference type="PANTHER" id="PTHR42924:SF3">
    <property type="entry name" value="POLYMERASE_HISTIDINOL PHOSPHATASE N-TERMINAL DOMAIN-CONTAINING PROTEIN"/>
    <property type="match status" value="1"/>
</dbReference>
<gene>
    <name evidence="2" type="ORF">BK742_19765</name>
</gene>
<dbReference type="AlphaFoldDB" id="A0A243B6T7"/>
<comment type="caution">
    <text evidence="2">The sequence shown here is derived from an EMBL/GenBank/DDBJ whole genome shotgun (WGS) entry which is preliminary data.</text>
</comment>
<dbReference type="Proteomes" id="UP000195089">
    <property type="component" value="Unassembled WGS sequence"/>
</dbReference>
<dbReference type="InterPro" id="IPR004013">
    <property type="entry name" value="PHP_dom"/>
</dbReference>